<dbReference type="PANTHER" id="PTHR43133:SF51">
    <property type="entry name" value="RNA POLYMERASE SIGMA FACTOR"/>
    <property type="match status" value="1"/>
</dbReference>
<dbReference type="InterPro" id="IPR014284">
    <property type="entry name" value="RNA_pol_sigma-70_dom"/>
</dbReference>
<evidence type="ECO:0000256" key="4">
    <source>
        <dbReference type="ARBA" id="ARBA00023163"/>
    </source>
</evidence>
<gene>
    <name evidence="7" type="ORF">A6M21_12940</name>
</gene>
<protein>
    <recommendedName>
        <fullName evidence="9">RNA polymerase subunit sigma-24</fullName>
    </recommendedName>
</protein>
<dbReference type="AlphaFoldDB" id="A0A1B7LCY4"/>
<keyword evidence="8" id="KW-1185">Reference proteome</keyword>
<evidence type="ECO:0000256" key="1">
    <source>
        <dbReference type="ARBA" id="ARBA00010641"/>
    </source>
</evidence>
<dbReference type="InterPro" id="IPR013325">
    <property type="entry name" value="RNA_pol_sigma_r2"/>
</dbReference>
<dbReference type="Proteomes" id="UP000078532">
    <property type="component" value="Unassembled WGS sequence"/>
</dbReference>
<evidence type="ECO:0000313" key="8">
    <source>
        <dbReference type="Proteomes" id="UP000078532"/>
    </source>
</evidence>
<dbReference type="Pfam" id="PF08281">
    <property type="entry name" value="Sigma70_r4_2"/>
    <property type="match status" value="1"/>
</dbReference>
<dbReference type="InterPro" id="IPR007627">
    <property type="entry name" value="RNA_pol_sigma70_r2"/>
</dbReference>
<keyword evidence="2" id="KW-0805">Transcription regulation</keyword>
<feature type="domain" description="RNA polymerase sigma-70 region 2" evidence="5">
    <location>
        <begin position="25"/>
        <end position="92"/>
    </location>
</feature>
<accession>A0A1B7LCY4</accession>
<dbReference type="InterPro" id="IPR036388">
    <property type="entry name" value="WH-like_DNA-bd_sf"/>
</dbReference>
<sequence>MVLDRPDAQLIGLSRQGDREAFAGLVTRYQQKVFTVALRLLQDREEARDVTQEAFIRAYRNLSRFHTGAAFSPWICAIAVNLARDCWRRRQREPGPFPGDDGDGSLPDVPDDRYSPEKIWAAKEKRQAVQRAVAALPWDYRVTVTLRHFQNMSYEEIARSLGLPLNTVKTRLRRGRLMLQKELAPWLAGEEGNG</sequence>
<dbReference type="InterPro" id="IPR039425">
    <property type="entry name" value="RNA_pol_sigma-70-like"/>
</dbReference>
<comment type="caution">
    <text evidence="7">The sequence shown here is derived from an EMBL/GenBank/DDBJ whole genome shotgun (WGS) entry which is preliminary data.</text>
</comment>
<keyword evidence="3" id="KW-0731">Sigma factor</keyword>
<organism evidence="7 8">
    <name type="scientific">Desulfotomaculum copahuensis</name>
    <dbReference type="NCBI Taxonomy" id="1838280"/>
    <lineage>
        <taxon>Bacteria</taxon>
        <taxon>Bacillati</taxon>
        <taxon>Bacillota</taxon>
        <taxon>Clostridia</taxon>
        <taxon>Eubacteriales</taxon>
        <taxon>Desulfotomaculaceae</taxon>
        <taxon>Desulfotomaculum</taxon>
    </lineage>
</organism>
<dbReference type="Gene3D" id="1.10.1740.10">
    <property type="match status" value="1"/>
</dbReference>
<dbReference type="GO" id="GO:0006352">
    <property type="term" value="P:DNA-templated transcription initiation"/>
    <property type="evidence" value="ECO:0007669"/>
    <property type="project" value="InterPro"/>
</dbReference>
<dbReference type="EMBL" id="LYVF01000174">
    <property type="protein sequence ID" value="OAT80749.1"/>
    <property type="molecule type" value="Genomic_DNA"/>
</dbReference>
<proteinExistence type="inferred from homology"/>
<evidence type="ECO:0000313" key="7">
    <source>
        <dbReference type="EMBL" id="OAT80749.1"/>
    </source>
</evidence>
<dbReference type="GO" id="GO:0016987">
    <property type="term" value="F:sigma factor activity"/>
    <property type="evidence" value="ECO:0007669"/>
    <property type="project" value="UniProtKB-KW"/>
</dbReference>
<dbReference type="Pfam" id="PF04542">
    <property type="entry name" value="Sigma70_r2"/>
    <property type="match status" value="1"/>
</dbReference>
<feature type="domain" description="RNA polymerase sigma factor 70 region 4 type 2" evidence="6">
    <location>
        <begin position="126"/>
        <end position="179"/>
    </location>
</feature>
<dbReference type="InterPro" id="IPR013249">
    <property type="entry name" value="RNA_pol_sigma70_r4_t2"/>
</dbReference>
<dbReference type="InterPro" id="IPR013324">
    <property type="entry name" value="RNA_pol_sigma_r3/r4-like"/>
</dbReference>
<dbReference type="NCBIfam" id="TIGR02937">
    <property type="entry name" value="sigma70-ECF"/>
    <property type="match status" value="1"/>
</dbReference>
<reference evidence="7 8" key="1">
    <citation type="submission" date="2016-04" db="EMBL/GenBank/DDBJ databases">
        <authorList>
            <person name="Evans L.H."/>
            <person name="Alamgir A."/>
            <person name="Owens N."/>
            <person name="Weber N.D."/>
            <person name="Virtaneva K."/>
            <person name="Barbian K."/>
            <person name="Babar A."/>
            <person name="Rosenke K."/>
        </authorList>
    </citation>
    <scope>NUCLEOTIDE SEQUENCE [LARGE SCALE GENOMIC DNA]</scope>
    <source>
        <strain evidence="7 8">LMa1</strain>
    </source>
</reference>
<dbReference type="SUPFAM" id="SSF88946">
    <property type="entry name" value="Sigma2 domain of RNA polymerase sigma factors"/>
    <property type="match status" value="1"/>
</dbReference>
<dbReference type="STRING" id="1838280.A6M21_12940"/>
<dbReference type="PANTHER" id="PTHR43133">
    <property type="entry name" value="RNA POLYMERASE ECF-TYPE SIGMA FACTO"/>
    <property type="match status" value="1"/>
</dbReference>
<dbReference type="CDD" id="cd06171">
    <property type="entry name" value="Sigma70_r4"/>
    <property type="match status" value="1"/>
</dbReference>
<evidence type="ECO:0000256" key="2">
    <source>
        <dbReference type="ARBA" id="ARBA00023015"/>
    </source>
</evidence>
<dbReference type="Gene3D" id="1.10.10.10">
    <property type="entry name" value="Winged helix-like DNA-binding domain superfamily/Winged helix DNA-binding domain"/>
    <property type="match status" value="1"/>
</dbReference>
<comment type="similarity">
    <text evidence="1">Belongs to the sigma-70 factor family. ECF subfamily.</text>
</comment>
<evidence type="ECO:0008006" key="9">
    <source>
        <dbReference type="Google" id="ProtNLM"/>
    </source>
</evidence>
<dbReference type="SUPFAM" id="SSF88659">
    <property type="entry name" value="Sigma3 and sigma4 domains of RNA polymerase sigma factors"/>
    <property type="match status" value="1"/>
</dbReference>
<keyword evidence="4" id="KW-0804">Transcription</keyword>
<evidence type="ECO:0000256" key="3">
    <source>
        <dbReference type="ARBA" id="ARBA00023082"/>
    </source>
</evidence>
<name>A0A1B7LCY4_9FIRM</name>
<evidence type="ECO:0000259" key="6">
    <source>
        <dbReference type="Pfam" id="PF08281"/>
    </source>
</evidence>
<evidence type="ECO:0000259" key="5">
    <source>
        <dbReference type="Pfam" id="PF04542"/>
    </source>
</evidence>
<dbReference type="GO" id="GO:0003677">
    <property type="term" value="F:DNA binding"/>
    <property type="evidence" value="ECO:0007669"/>
    <property type="project" value="InterPro"/>
</dbReference>